<dbReference type="InterPro" id="IPR043137">
    <property type="entry name" value="GGT_ssub_C"/>
</dbReference>
<reference evidence="1" key="2">
    <citation type="journal article" date="2020" name="mSystems">
        <title>Genome- and Community-Level Interaction Insights into Carbon Utilization and Element Cycling Functions of Hydrothermarchaeota in Hydrothermal Sediment.</title>
        <authorList>
            <person name="Zhou Z."/>
            <person name="Liu Y."/>
            <person name="Xu W."/>
            <person name="Pan J."/>
            <person name="Luo Z.H."/>
            <person name="Li M."/>
        </authorList>
    </citation>
    <scope>NUCLEOTIDE SEQUENCE [LARGE SCALE GENOMIC DNA]</scope>
    <source>
        <strain evidence="1">SpSt-1261</strain>
    </source>
</reference>
<evidence type="ECO:0000313" key="1">
    <source>
        <dbReference type="EMBL" id="HEW64321.1"/>
    </source>
</evidence>
<dbReference type="PANTHER" id="PTHR43881:SF1">
    <property type="entry name" value="GAMMA-GLUTAMYLTRANSPEPTIDASE (AFU_ORTHOLOGUE AFUA_4G13580)"/>
    <property type="match status" value="1"/>
</dbReference>
<dbReference type="SUPFAM" id="SSF56235">
    <property type="entry name" value="N-terminal nucleophile aminohydrolases (Ntn hydrolases)"/>
    <property type="match status" value="1"/>
</dbReference>
<dbReference type="GO" id="GO:0016740">
    <property type="term" value="F:transferase activity"/>
    <property type="evidence" value="ECO:0007669"/>
    <property type="project" value="UniProtKB-KW"/>
</dbReference>
<dbReference type="EMBL" id="DSFH01000057">
    <property type="protein sequence ID" value="HEW64321.1"/>
    <property type="molecule type" value="Genomic_DNA"/>
</dbReference>
<sequence length="514" mass="56974">MFKHPFYSKGGVVTSESAIATTIGVKVLDLGGNAIDASVATSLTLSVVLPHLGGIGGDFFALIADPSEKVHYISGSGWAPKRLSIEYMKRRGFNKMPNEGPHSIVVPGLVDGLRVMWEKFGTMEWKKLVSIVVDSLKDGFPISNSFASALNSSKEKLLEDPGSRKTYFSNKESYTAGDIFKYDGLINALILISQDPREFYEGPIAEKAVEYLNSLGGAFELSDFKEFKAHIGKPISIELGDNTIYEMPPNTQGITTLQLLKLLEYLGMSYNSTSRERVLSHLRLYEPIYAVRDAYIGDPEYMKTTVEELLSQEFLNNAIKSMKYRNTLSTQGSDTTFFSIIDESGYVVSGIQSLFTGWGSYVTEPTFEITFNKRASSFNLIDGHPNALGPRKRPFHTLSAMIIKGKERVMSLGLSGAHYRPQLHAQLYENIFRFKMNPQEALEHPRFVWDPENNLVEYEEGIDMPSANELNGKKIIKRGYPSRIGVAAIAEILENGVKAAYSDIRGDGSSGGQV</sequence>
<protein>
    <submittedName>
        <fullName evidence="2">Gamma-glutamyltransferase family protein</fullName>
    </submittedName>
</protein>
<evidence type="ECO:0000313" key="2">
    <source>
        <dbReference type="EMBL" id="PMB76009.1"/>
    </source>
</evidence>
<name>A0A2J6N3V7_9CREN</name>
<evidence type="ECO:0000313" key="3">
    <source>
        <dbReference type="Proteomes" id="UP000237153"/>
    </source>
</evidence>
<gene>
    <name evidence="2" type="ORF">C0188_00565</name>
    <name evidence="1" type="ORF">ENO39_04625</name>
</gene>
<keyword evidence="2" id="KW-0808">Transferase</keyword>
<dbReference type="Gene3D" id="1.10.246.230">
    <property type="match status" value="1"/>
</dbReference>
<dbReference type="RefSeq" id="WP_272985646.1">
    <property type="nucleotide sequence ID" value="NZ_DSFH01000057.1"/>
</dbReference>
<reference evidence="2 3" key="1">
    <citation type="submission" date="2018-01" db="EMBL/GenBank/DDBJ databases">
        <title>Metagenomic assembled genomes from two thermal pools in the Uzon Caldera, Kamchatka, Russia.</title>
        <authorList>
            <person name="Wilkins L."/>
            <person name="Ettinger C."/>
        </authorList>
    </citation>
    <scope>NUCLEOTIDE SEQUENCE [LARGE SCALE GENOMIC DNA]</scope>
    <source>
        <strain evidence="2">ZAV-06</strain>
    </source>
</reference>
<dbReference type="AlphaFoldDB" id="A0A2J6N3V7"/>
<dbReference type="EMBL" id="PNIM01000002">
    <property type="protein sequence ID" value="PMB76009.1"/>
    <property type="molecule type" value="Genomic_DNA"/>
</dbReference>
<dbReference type="PANTHER" id="PTHR43881">
    <property type="entry name" value="GAMMA-GLUTAMYLTRANSPEPTIDASE (AFU_ORTHOLOGUE AFUA_4G13580)"/>
    <property type="match status" value="1"/>
</dbReference>
<organism evidence="2 3">
    <name type="scientific">Fervidicoccus fontis</name>
    <dbReference type="NCBI Taxonomy" id="683846"/>
    <lineage>
        <taxon>Archaea</taxon>
        <taxon>Thermoproteota</taxon>
        <taxon>Thermoprotei</taxon>
        <taxon>Fervidicoccales</taxon>
        <taxon>Fervidicoccaceae</taxon>
        <taxon>Fervidicoccus</taxon>
    </lineage>
</organism>
<dbReference type="Gene3D" id="3.60.20.40">
    <property type="match status" value="1"/>
</dbReference>
<proteinExistence type="predicted"/>
<dbReference type="Pfam" id="PF01019">
    <property type="entry name" value="G_glu_transpept"/>
    <property type="match status" value="1"/>
</dbReference>
<dbReference type="InterPro" id="IPR052896">
    <property type="entry name" value="GGT-like_enzyme"/>
</dbReference>
<accession>A0A2J6N3V7</accession>
<dbReference type="InterPro" id="IPR029055">
    <property type="entry name" value="Ntn_hydrolases_N"/>
</dbReference>
<dbReference type="PRINTS" id="PR01210">
    <property type="entry name" value="GGTRANSPTASE"/>
</dbReference>
<dbReference type="Proteomes" id="UP000237153">
    <property type="component" value="Unassembled WGS sequence"/>
</dbReference>
<dbReference type="Proteomes" id="UP000886076">
    <property type="component" value="Unassembled WGS sequence"/>
</dbReference>
<comment type="caution">
    <text evidence="2">The sequence shown here is derived from an EMBL/GenBank/DDBJ whole genome shotgun (WGS) entry which is preliminary data.</text>
</comment>